<reference evidence="3 4" key="1">
    <citation type="submission" date="2017-03" db="EMBL/GenBank/DDBJ databases">
        <title>Genomes of endolithic fungi from Antarctica.</title>
        <authorList>
            <person name="Coleine C."/>
            <person name="Masonjones S."/>
            <person name="Stajich J.E."/>
        </authorList>
    </citation>
    <scope>NUCLEOTIDE SEQUENCE [LARGE SCALE GENOMIC DNA]</scope>
    <source>
        <strain evidence="3 4">CCFEE 5184</strain>
    </source>
</reference>
<evidence type="ECO:0000313" key="3">
    <source>
        <dbReference type="EMBL" id="TKA80284.1"/>
    </source>
</evidence>
<proteinExistence type="predicted"/>
<dbReference type="EMBL" id="NAJQ01000073">
    <property type="protein sequence ID" value="TKA80284.1"/>
    <property type="molecule type" value="Genomic_DNA"/>
</dbReference>
<dbReference type="SUPFAM" id="SSF48452">
    <property type="entry name" value="TPR-like"/>
    <property type="match status" value="1"/>
</dbReference>
<dbReference type="Proteomes" id="UP000309340">
    <property type="component" value="Unassembled WGS sequence"/>
</dbReference>
<evidence type="ECO:0000256" key="2">
    <source>
        <dbReference type="SAM" id="MobiDB-lite"/>
    </source>
</evidence>
<feature type="region of interest" description="Disordered" evidence="2">
    <location>
        <begin position="157"/>
        <end position="205"/>
    </location>
</feature>
<organism evidence="3 4">
    <name type="scientific">Friedmanniomyces simplex</name>
    <dbReference type="NCBI Taxonomy" id="329884"/>
    <lineage>
        <taxon>Eukaryota</taxon>
        <taxon>Fungi</taxon>
        <taxon>Dikarya</taxon>
        <taxon>Ascomycota</taxon>
        <taxon>Pezizomycotina</taxon>
        <taxon>Dothideomycetes</taxon>
        <taxon>Dothideomycetidae</taxon>
        <taxon>Mycosphaerellales</taxon>
        <taxon>Teratosphaeriaceae</taxon>
        <taxon>Friedmanniomyces</taxon>
    </lineage>
</organism>
<feature type="coiled-coil region" evidence="1">
    <location>
        <begin position="129"/>
        <end position="156"/>
    </location>
</feature>
<dbReference type="InterPro" id="IPR011990">
    <property type="entry name" value="TPR-like_helical_dom_sf"/>
</dbReference>
<keyword evidence="1" id="KW-0175">Coiled coil</keyword>
<evidence type="ECO:0008006" key="5">
    <source>
        <dbReference type="Google" id="ProtNLM"/>
    </source>
</evidence>
<dbReference type="STRING" id="329884.A0A4U0XRU1"/>
<sequence length="575" mass="62804">MSHDTSHQLQTLTTSLEECGPALSSIRLQLDDVWTGSNSALARCEDRVNNVKHALAQITDALRRLGTEVVAEEQHLQQRGDAYKADYQQSQRNVNQLTQSLSVATHRGDELQRRLEDTQDDLRYTKRRVTEGEQTVEDLKAQLRTANRQIEQLTAAAAAAPPTHQPPPLLPTHSVPSSAGGPGRPSTDSGFSDGSAAPNPGDRQRQNIAYGVLDTATSDFQARNYATADAGFADVQTMMRQLPSALRQNFDTASLAYHRAVCRAEIGTDNEAETKLTEFLQSYDRAAVRQKAHITHLLARTHVRLGRLDSALDHSCNAVGQWYEIDSSCDQYFDAVALLARIFHLQVRPARALAVINQCPENKKDYVRNKYAGLRATTTTTTTTPAQPAPRPGQTPAAPAPSGRLPTRSHVPAATRPPRSTAGSTVSGTTTSSRASKRAERYKQLPLSFRIALTSTARSASTLPPIEFFPSRHEKTTWYGTEISALERYDQQAISRLKDASPPQHTSKTPVPAAIADANRTQVREIAALAIAKAWQKLTKVGLGAEAAILKRAGEEAFGSEMFREALVEAVEHAG</sequence>
<dbReference type="SUPFAM" id="SSF57997">
    <property type="entry name" value="Tropomyosin"/>
    <property type="match status" value="1"/>
</dbReference>
<evidence type="ECO:0000313" key="4">
    <source>
        <dbReference type="Proteomes" id="UP000309340"/>
    </source>
</evidence>
<feature type="region of interest" description="Disordered" evidence="2">
    <location>
        <begin position="376"/>
        <end position="439"/>
    </location>
</feature>
<evidence type="ECO:0000256" key="1">
    <source>
        <dbReference type="SAM" id="Coils"/>
    </source>
</evidence>
<comment type="caution">
    <text evidence="3">The sequence shown here is derived from an EMBL/GenBank/DDBJ whole genome shotgun (WGS) entry which is preliminary data.</text>
</comment>
<dbReference type="OrthoDB" id="194358at2759"/>
<dbReference type="Gene3D" id="1.25.40.10">
    <property type="entry name" value="Tetratricopeptide repeat domain"/>
    <property type="match status" value="1"/>
</dbReference>
<dbReference type="Gene3D" id="1.10.287.1490">
    <property type="match status" value="1"/>
</dbReference>
<gene>
    <name evidence="3" type="ORF">B0A55_03027</name>
</gene>
<protein>
    <recommendedName>
        <fullName evidence="5">Fungal N-terminal domain-containing protein</fullName>
    </recommendedName>
</protein>
<feature type="compositionally biased region" description="Low complexity" evidence="2">
    <location>
        <begin position="419"/>
        <end position="434"/>
    </location>
</feature>
<keyword evidence="4" id="KW-1185">Reference proteome</keyword>
<accession>A0A4U0XRU1</accession>
<feature type="compositionally biased region" description="Low complexity" evidence="2">
    <location>
        <begin position="376"/>
        <end position="386"/>
    </location>
</feature>
<name>A0A4U0XRU1_9PEZI</name>
<dbReference type="AlphaFoldDB" id="A0A4U0XRU1"/>